<dbReference type="RefSeq" id="WP_088151480.1">
    <property type="nucleotide sequence ID" value="NZ_NHON01000020.1"/>
</dbReference>
<name>A0A211ZNA8_9PROT</name>
<keyword evidence="1" id="KW-0812">Transmembrane</keyword>
<dbReference type="OrthoDB" id="7549755at2"/>
<evidence type="ECO:0000313" key="4">
    <source>
        <dbReference type="Proteomes" id="UP000196655"/>
    </source>
</evidence>
<reference evidence="4" key="1">
    <citation type="submission" date="2017-05" db="EMBL/GenBank/DDBJ databases">
        <authorList>
            <person name="Macchi M."/>
            <person name="Festa S."/>
            <person name="Coppotelli B.M."/>
            <person name="Morelli I.S."/>
        </authorList>
    </citation>
    <scope>NUCLEOTIDE SEQUENCE [LARGE SCALE GENOMIC DNA]</scope>
    <source>
        <strain evidence="4">I</strain>
    </source>
</reference>
<dbReference type="EMBL" id="NHON01000020">
    <property type="protein sequence ID" value="OWJ66729.1"/>
    <property type="molecule type" value="Genomic_DNA"/>
</dbReference>
<accession>A0A211ZNA8</accession>
<dbReference type="InterPro" id="IPR041916">
    <property type="entry name" value="Anti_sigma_zinc_sf"/>
</dbReference>
<evidence type="ECO:0000256" key="1">
    <source>
        <dbReference type="SAM" id="Phobius"/>
    </source>
</evidence>
<feature type="domain" description="Putative zinc-finger" evidence="2">
    <location>
        <begin position="9"/>
        <end position="37"/>
    </location>
</feature>
<organism evidence="3 4">
    <name type="scientific">Inquilinus limosus</name>
    <dbReference type="NCBI Taxonomy" id="171674"/>
    <lineage>
        <taxon>Bacteria</taxon>
        <taxon>Pseudomonadati</taxon>
        <taxon>Pseudomonadota</taxon>
        <taxon>Alphaproteobacteria</taxon>
        <taxon>Rhodospirillales</taxon>
        <taxon>Rhodospirillaceae</taxon>
        <taxon>Inquilinus</taxon>
    </lineage>
</organism>
<evidence type="ECO:0000259" key="2">
    <source>
        <dbReference type="Pfam" id="PF13490"/>
    </source>
</evidence>
<feature type="transmembrane region" description="Helical" evidence="1">
    <location>
        <begin position="88"/>
        <end position="110"/>
    </location>
</feature>
<dbReference type="Pfam" id="PF13490">
    <property type="entry name" value="zf-HC2"/>
    <property type="match status" value="1"/>
</dbReference>
<protein>
    <recommendedName>
        <fullName evidence="2">Putative zinc-finger domain-containing protein</fullName>
    </recommendedName>
</protein>
<sequence length="263" mass="28372">MSCPDKSVLLHGMLDGELDVVGALAFEAHLKECPACAAEYRRQQAIRAALRRPEMRDRAPDALRRKLEAALQSPAVPWWRRLLGDWRLGGALGGVGAAALAMALLLVLVLPRGGDDLARQLVDSHVRSLLAEHLVDVPSSDRHTVKPWFVGKIDAAPPVVDLAAQGFPLAGGRLDYLDRRVVAALVYRHGGGHVVNLFVWPNPGAADSAPAAETEEGYRLLHWVRSGLEFWAVADIDLSELQAFQAAYQQGAAAQGAAQPVQP</sequence>
<keyword evidence="4" id="KW-1185">Reference proteome</keyword>
<keyword evidence="1" id="KW-1133">Transmembrane helix</keyword>
<gene>
    <name evidence="3" type="ORF">BWR60_13150</name>
</gene>
<proteinExistence type="predicted"/>
<dbReference type="InterPro" id="IPR027383">
    <property type="entry name" value="Znf_put"/>
</dbReference>
<dbReference type="Proteomes" id="UP000196655">
    <property type="component" value="Unassembled WGS sequence"/>
</dbReference>
<dbReference type="AlphaFoldDB" id="A0A211ZNA8"/>
<comment type="caution">
    <text evidence="3">The sequence shown here is derived from an EMBL/GenBank/DDBJ whole genome shotgun (WGS) entry which is preliminary data.</text>
</comment>
<evidence type="ECO:0000313" key="3">
    <source>
        <dbReference type="EMBL" id="OWJ66729.1"/>
    </source>
</evidence>
<dbReference type="Gene3D" id="1.10.10.1320">
    <property type="entry name" value="Anti-sigma factor, zinc-finger domain"/>
    <property type="match status" value="1"/>
</dbReference>
<keyword evidence="1" id="KW-0472">Membrane</keyword>